<dbReference type="AlphaFoldDB" id="F3BYR6"/>
<evidence type="ECO:0000313" key="2">
    <source>
        <dbReference type="Proteomes" id="UP000005466"/>
    </source>
</evidence>
<comment type="caution">
    <text evidence="1">The sequence shown here is derived from an EMBL/GenBank/DDBJ whole genome shotgun (WGS) entry which is preliminary data.</text>
</comment>
<sequence length="57" mass="6700">RLLAEPALRVNEPAPLVKAESETMREYYAKQDPEFVSVEQQIKEFSTFKTMGVKRRR</sequence>
<feature type="non-terminal residue" evidence="1">
    <location>
        <position position="1"/>
    </location>
</feature>
<dbReference type="Proteomes" id="UP000005466">
    <property type="component" value="Unassembled WGS sequence"/>
</dbReference>
<evidence type="ECO:0000313" key="1">
    <source>
        <dbReference type="EMBL" id="EGH06316.1"/>
    </source>
</evidence>
<dbReference type="HOGENOM" id="CLU_2983824_0_0_6"/>
<dbReference type="EMBL" id="ADWY01000060">
    <property type="protein sequence ID" value="EGH06316.1"/>
    <property type="molecule type" value="Genomic_DNA"/>
</dbReference>
<accession>F3BYR6</accession>
<name>F3BYR6_PSESG</name>
<gene>
    <name evidence="1" type="ORF">Pgy4_01305</name>
</gene>
<organism evidence="1 2">
    <name type="scientific">Pseudomonas savastanoi pv. glycinea str. race 4</name>
    <dbReference type="NCBI Taxonomy" id="875330"/>
    <lineage>
        <taxon>Bacteria</taxon>
        <taxon>Pseudomonadati</taxon>
        <taxon>Pseudomonadota</taxon>
        <taxon>Gammaproteobacteria</taxon>
        <taxon>Pseudomonadales</taxon>
        <taxon>Pseudomonadaceae</taxon>
        <taxon>Pseudomonas</taxon>
    </lineage>
</organism>
<proteinExistence type="predicted"/>
<protein>
    <submittedName>
        <fullName evidence="1">Uncharacterized protein</fullName>
    </submittedName>
</protein>
<reference evidence="1 2" key="1">
    <citation type="journal article" date="2011" name="PLoS Pathog.">
        <title>Dynamic evolution of pathogenicity revealed by sequencing and comparative genomics of 19 Pseudomonas syringae isolates.</title>
        <authorList>
            <person name="Baltrus D.A."/>
            <person name="Nishimura M.T."/>
            <person name="Romanchuk A."/>
            <person name="Chang J.H."/>
            <person name="Mukhtar M.S."/>
            <person name="Cherkis K."/>
            <person name="Roach J."/>
            <person name="Grant S.R."/>
            <person name="Jones C.D."/>
            <person name="Dangl J.L."/>
        </authorList>
    </citation>
    <scope>NUCLEOTIDE SEQUENCE [LARGE SCALE GENOMIC DNA]</scope>
    <source>
        <strain evidence="2">race 4</strain>
    </source>
</reference>